<organism evidence="3 4">
    <name type="scientific">Marilutibacter maris</name>
    <dbReference type="NCBI Taxonomy" id="1605891"/>
    <lineage>
        <taxon>Bacteria</taxon>
        <taxon>Pseudomonadati</taxon>
        <taxon>Pseudomonadota</taxon>
        <taxon>Gammaproteobacteria</taxon>
        <taxon>Lysobacterales</taxon>
        <taxon>Lysobacteraceae</taxon>
        <taxon>Marilutibacter</taxon>
    </lineage>
</organism>
<dbReference type="Proteomes" id="UP000249447">
    <property type="component" value="Chromosome"/>
</dbReference>
<feature type="signal peptide" evidence="1">
    <location>
        <begin position="1"/>
        <end position="29"/>
    </location>
</feature>
<proteinExistence type="predicted"/>
<name>A0A2U9TEA7_9GAMM</name>
<dbReference type="RefSeq" id="WP_111266999.1">
    <property type="nucleotide sequence ID" value="NZ_CP029843.1"/>
</dbReference>
<dbReference type="KEGG" id="lmb:C9I47_2246"/>
<evidence type="ECO:0000313" key="3">
    <source>
        <dbReference type="EMBL" id="AWV07929.1"/>
    </source>
</evidence>
<dbReference type="OrthoDB" id="6385935at2"/>
<feature type="chain" id="PRO_5015902622" description="DUF4440 domain-containing protein" evidence="1">
    <location>
        <begin position="30"/>
        <end position="189"/>
    </location>
</feature>
<sequence>MRIPVRKPRPRSLAIACVTIVCLGTTAAAGPPAAAAPTHSDAECEVWARELGFARSVAEHDGAAFAAHVGEQAAFNSGQAAPLRGRDAIVDAWAGIIAGESLKLSWYPARVTIAGADDVAASSGPALYESVGPDGAVRHRIGAFHSVWHRDDDGQWRVLFDDGVAPQPASDEQVAAFHAGRREDCPRGG</sequence>
<evidence type="ECO:0000256" key="1">
    <source>
        <dbReference type="SAM" id="SignalP"/>
    </source>
</evidence>
<protein>
    <recommendedName>
        <fullName evidence="2">DUF4440 domain-containing protein</fullName>
    </recommendedName>
</protein>
<dbReference type="SUPFAM" id="SSF54427">
    <property type="entry name" value="NTF2-like"/>
    <property type="match status" value="1"/>
</dbReference>
<feature type="domain" description="DUF4440" evidence="2">
    <location>
        <begin position="48"/>
        <end position="158"/>
    </location>
</feature>
<reference evidence="3 4" key="1">
    <citation type="submission" date="2018-05" db="EMBL/GenBank/DDBJ databases">
        <title>The complete genome of Lysobacter maris HZ9B, a marine bacterium antagonistic against terrestrial plant pathogens.</title>
        <authorList>
            <person name="Zhang X.-Q."/>
        </authorList>
    </citation>
    <scope>NUCLEOTIDE SEQUENCE [LARGE SCALE GENOMIC DNA]</scope>
    <source>
        <strain evidence="3 4">HZ9B</strain>
    </source>
</reference>
<accession>A0A2U9TEA7</accession>
<dbReference type="Pfam" id="PF14534">
    <property type="entry name" value="DUF4440"/>
    <property type="match status" value="1"/>
</dbReference>
<keyword evidence="4" id="KW-1185">Reference proteome</keyword>
<dbReference type="EMBL" id="CP029843">
    <property type="protein sequence ID" value="AWV07929.1"/>
    <property type="molecule type" value="Genomic_DNA"/>
</dbReference>
<evidence type="ECO:0000313" key="4">
    <source>
        <dbReference type="Proteomes" id="UP000249447"/>
    </source>
</evidence>
<dbReference type="InterPro" id="IPR032710">
    <property type="entry name" value="NTF2-like_dom_sf"/>
</dbReference>
<dbReference type="AlphaFoldDB" id="A0A2U9TEA7"/>
<keyword evidence="1" id="KW-0732">Signal</keyword>
<evidence type="ECO:0000259" key="2">
    <source>
        <dbReference type="Pfam" id="PF14534"/>
    </source>
</evidence>
<dbReference type="Gene3D" id="3.10.450.50">
    <property type="match status" value="1"/>
</dbReference>
<dbReference type="InterPro" id="IPR027843">
    <property type="entry name" value="DUF4440"/>
</dbReference>
<gene>
    <name evidence="3" type="ORF">C9I47_2246</name>
</gene>